<evidence type="ECO:0000313" key="1">
    <source>
        <dbReference type="EMBL" id="CAG8570014.1"/>
    </source>
</evidence>
<gene>
    <name evidence="1" type="ORF">RPERSI_LOCUS4714</name>
</gene>
<name>A0ACA9M6H4_9GLOM</name>
<evidence type="ECO:0000313" key="2">
    <source>
        <dbReference type="Proteomes" id="UP000789920"/>
    </source>
</evidence>
<organism evidence="1 2">
    <name type="scientific">Racocetra persica</name>
    <dbReference type="NCBI Taxonomy" id="160502"/>
    <lineage>
        <taxon>Eukaryota</taxon>
        <taxon>Fungi</taxon>
        <taxon>Fungi incertae sedis</taxon>
        <taxon>Mucoromycota</taxon>
        <taxon>Glomeromycotina</taxon>
        <taxon>Glomeromycetes</taxon>
        <taxon>Diversisporales</taxon>
        <taxon>Gigasporaceae</taxon>
        <taxon>Racocetra</taxon>
    </lineage>
</organism>
<keyword evidence="2" id="KW-1185">Reference proteome</keyword>
<proteinExistence type="predicted"/>
<feature type="non-terminal residue" evidence="1">
    <location>
        <position position="1"/>
    </location>
</feature>
<dbReference type="Proteomes" id="UP000789920">
    <property type="component" value="Unassembled WGS sequence"/>
</dbReference>
<reference evidence="1" key="1">
    <citation type="submission" date="2021-06" db="EMBL/GenBank/DDBJ databases">
        <authorList>
            <person name="Kallberg Y."/>
            <person name="Tangrot J."/>
            <person name="Rosling A."/>
        </authorList>
    </citation>
    <scope>NUCLEOTIDE SEQUENCE</scope>
    <source>
        <strain evidence="1">MA461A</strain>
    </source>
</reference>
<comment type="caution">
    <text evidence="1">The sequence shown here is derived from an EMBL/GenBank/DDBJ whole genome shotgun (WGS) entry which is preliminary data.</text>
</comment>
<accession>A0ACA9M6H4</accession>
<sequence length="490" mass="56501">DTIMDEIFSKDLVADPEDLVEDFKSLYESKEDYDTIITVGKEQNAVQIYAHSQILCARSSYFHRALSDEWVVEKDGYFVLSNPNTNALIFNVIIKFLYCGIIDLKGQNDETILELLVTADELVIQGLIDIVQNFLVQNSYTFLQKSPIRMLHFITTHENRFNELKEAYLETICKHPHLLFDSDEFLSLEKDTLKLILECDNLDLKESIIWKKLVEWGIAQHERNMMCDDNKNDDMICDDTNNEDTNNEDTKELHELTKLIRFYQMDPKEFVPEVWEYMDILPKGLIKDVVRCYLDSDVKPSYQPFLIRWGNFNITSAFINKEVALLLMKWISRKATDDKTLKGFKYKFNLLFRSNLDGSSSRVFHRKCDKKGATIVVGRISNSNRLVGGYNPLDWSGDNIWKKTANSFLFTLDKNNLNNATISRVNPNNSGCAIGCNVIHGPSFGEGPDLHVSNNSVNWEFKPKSYPKLVSSDSLTVSEYEVFQVVKAFK</sequence>
<dbReference type="EMBL" id="CAJVQC010006702">
    <property type="protein sequence ID" value="CAG8570014.1"/>
    <property type="molecule type" value="Genomic_DNA"/>
</dbReference>
<protein>
    <submittedName>
        <fullName evidence="1">32066_t:CDS:1</fullName>
    </submittedName>
</protein>